<comment type="caution">
    <text evidence="2">The sequence shown here is derived from an EMBL/GenBank/DDBJ whole genome shotgun (WGS) entry which is preliminary data.</text>
</comment>
<reference evidence="2" key="1">
    <citation type="submission" date="2021-10" db="EMBL/GenBank/DDBJ databases">
        <title>Anaerobic single-cell dispensing facilitates the cultivation of human gut bacteria.</title>
        <authorList>
            <person name="Afrizal A."/>
        </authorList>
    </citation>
    <scope>NUCLEOTIDE SEQUENCE</scope>
    <source>
        <strain evidence="2">CLA-AA-H272</strain>
    </source>
</reference>
<proteinExistence type="predicted"/>
<dbReference type="Gene3D" id="3.40.630.30">
    <property type="match status" value="1"/>
</dbReference>
<evidence type="ECO:0000259" key="1">
    <source>
        <dbReference type="PROSITE" id="PS51186"/>
    </source>
</evidence>
<name>A0AAE3DDD9_9FIRM</name>
<dbReference type="PANTHER" id="PTHR15298:SF1">
    <property type="entry name" value="GLYCINE N-ACYLTRANSFERASE-LIKE PROTEIN"/>
    <property type="match status" value="1"/>
</dbReference>
<keyword evidence="3" id="KW-1185">Reference proteome</keyword>
<dbReference type="RefSeq" id="WP_302927706.1">
    <property type="nucleotide sequence ID" value="NZ_JAJEPW010000003.1"/>
</dbReference>
<dbReference type="InterPro" id="IPR000182">
    <property type="entry name" value="GNAT_dom"/>
</dbReference>
<sequence>MHNKWNSANVDQVLLRKGEEHLLYRGPEGSVVRNDHLVMSDIADGPALAALLRRLGLENGGLFCVPQGASDEVARAFGLKKGVPCTQWVYGESQPPRVPAAEVRPITEEYLPLCAAHYHPEDGEAAYLRSRMEAGQLWGLFEDGQLAAFIGVHHEGSMGILEVLPEHRRRGLAMALEGWLIRWHLERGWTPFCHVYEDNPASHALQKKLGLTPAPEQVVWLHRPHGEDEE</sequence>
<dbReference type="CDD" id="cd04301">
    <property type="entry name" value="NAT_SF"/>
    <property type="match status" value="1"/>
</dbReference>
<protein>
    <submittedName>
        <fullName evidence="2">GNAT family N-acetyltransferase</fullName>
    </submittedName>
</protein>
<evidence type="ECO:0000313" key="2">
    <source>
        <dbReference type="EMBL" id="MCC2128300.1"/>
    </source>
</evidence>
<dbReference type="InterPro" id="IPR013653">
    <property type="entry name" value="GCN5-like_dom"/>
</dbReference>
<dbReference type="InterPro" id="IPR016181">
    <property type="entry name" value="Acyl_CoA_acyltransferase"/>
</dbReference>
<dbReference type="Proteomes" id="UP001199319">
    <property type="component" value="Unassembled WGS sequence"/>
</dbReference>
<dbReference type="Pfam" id="PF08445">
    <property type="entry name" value="FR47"/>
    <property type="match status" value="1"/>
</dbReference>
<dbReference type="PANTHER" id="PTHR15298">
    <property type="entry name" value="L-COA N-ACYLTRANSFERASE-RELATED"/>
    <property type="match status" value="1"/>
</dbReference>
<evidence type="ECO:0000313" key="3">
    <source>
        <dbReference type="Proteomes" id="UP001199319"/>
    </source>
</evidence>
<feature type="domain" description="N-acetyltransferase" evidence="1">
    <location>
        <begin position="101"/>
        <end position="230"/>
    </location>
</feature>
<gene>
    <name evidence="2" type="ORF">LKD37_01985</name>
</gene>
<organism evidence="2 3">
    <name type="scientific">Brotocaccenecus cirricatena</name>
    <dbReference type="NCBI Taxonomy" id="3064195"/>
    <lineage>
        <taxon>Bacteria</taxon>
        <taxon>Bacillati</taxon>
        <taxon>Bacillota</taxon>
        <taxon>Clostridia</taxon>
        <taxon>Eubacteriales</taxon>
        <taxon>Oscillospiraceae</taxon>
        <taxon>Brotocaccenecus</taxon>
    </lineage>
</organism>
<dbReference type="PROSITE" id="PS51186">
    <property type="entry name" value="GNAT"/>
    <property type="match status" value="1"/>
</dbReference>
<dbReference type="SUPFAM" id="SSF55729">
    <property type="entry name" value="Acyl-CoA N-acyltransferases (Nat)"/>
    <property type="match status" value="1"/>
</dbReference>
<dbReference type="EMBL" id="JAJEPW010000003">
    <property type="protein sequence ID" value="MCC2128300.1"/>
    <property type="molecule type" value="Genomic_DNA"/>
</dbReference>
<dbReference type="GO" id="GO:0047961">
    <property type="term" value="F:glycine N-acyltransferase activity"/>
    <property type="evidence" value="ECO:0007669"/>
    <property type="project" value="InterPro"/>
</dbReference>
<dbReference type="InterPro" id="IPR010313">
    <property type="entry name" value="Glycine_N-acyltransferase"/>
</dbReference>
<accession>A0AAE3DDD9</accession>
<dbReference type="AlphaFoldDB" id="A0AAE3DDD9"/>